<proteinExistence type="predicted"/>
<organism evidence="1 2">
    <name type="scientific">Hyalomma asiaticum</name>
    <name type="common">Tick</name>
    <dbReference type="NCBI Taxonomy" id="266040"/>
    <lineage>
        <taxon>Eukaryota</taxon>
        <taxon>Metazoa</taxon>
        <taxon>Ecdysozoa</taxon>
        <taxon>Arthropoda</taxon>
        <taxon>Chelicerata</taxon>
        <taxon>Arachnida</taxon>
        <taxon>Acari</taxon>
        <taxon>Parasitiformes</taxon>
        <taxon>Ixodida</taxon>
        <taxon>Ixodoidea</taxon>
        <taxon>Ixodidae</taxon>
        <taxon>Hyalomminae</taxon>
        <taxon>Hyalomma</taxon>
    </lineage>
</organism>
<reference evidence="1" key="1">
    <citation type="submission" date="2020-05" db="EMBL/GenBank/DDBJ databases">
        <title>Large-scale comparative analyses of tick genomes elucidate their genetic diversity and vector capacities.</title>
        <authorList>
            <person name="Jia N."/>
            <person name="Wang J."/>
            <person name="Shi W."/>
            <person name="Du L."/>
            <person name="Sun Y."/>
            <person name="Zhan W."/>
            <person name="Jiang J."/>
            <person name="Wang Q."/>
            <person name="Zhang B."/>
            <person name="Ji P."/>
            <person name="Sakyi L.B."/>
            <person name="Cui X."/>
            <person name="Yuan T."/>
            <person name="Jiang B."/>
            <person name="Yang W."/>
            <person name="Lam T.T.-Y."/>
            <person name="Chang Q."/>
            <person name="Ding S."/>
            <person name="Wang X."/>
            <person name="Zhu J."/>
            <person name="Ruan X."/>
            <person name="Zhao L."/>
            <person name="Wei J."/>
            <person name="Que T."/>
            <person name="Du C."/>
            <person name="Cheng J."/>
            <person name="Dai P."/>
            <person name="Han X."/>
            <person name="Huang E."/>
            <person name="Gao Y."/>
            <person name="Liu J."/>
            <person name="Shao H."/>
            <person name="Ye R."/>
            <person name="Li L."/>
            <person name="Wei W."/>
            <person name="Wang X."/>
            <person name="Wang C."/>
            <person name="Yang T."/>
            <person name="Huo Q."/>
            <person name="Li W."/>
            <person name="Guo W."/>
            <person name="Chen H."/>
            <person name="Zhou L."/>
            <person name="Ni X."/>
            <person name="Tian J."/>
            <person name="Zhou Y."/>
            <person name="Sheng Y."/>
            <person name="Liu T."/>
            <person name="Pan Y."/>
            <person name="Xia L."/>
            <person name="Li J."/>
            <person name="Zhao F."/>
            <person name="Cao W."/>
        </authorList>
    </citation>
    <scope>NUCLEOTIDE SEQUENCE</scope>
    <source>
        <strain evidence="1">Hyas-2018</strain>
    </source>
</reference>
<keyword evidence="2" id="KW-1185">Reference proteome</keyword>
<protein>
    <submittedName>
        <fullName evidence="1">Uncharacterized protein</fullName>
    </submittedName>
</protein>
<comment type="caution">
    <text evidence="1">The sequence shown here is derived from an EMBL/GenBank/DDBJ whole genome shotgun (WGS) entry which is preliminary data.</text>
</comment>
<evidence type="ECO:0000313" key="2">
    <source>
        <dbReference type="Proteomes" id="UP000821845"/>
    </source>
</evidence>
<name>A0ACB7TL15_HYAAI</name>
<gene>
    <name evidence="1" type="ORF">HPB50_021126</name>
</gene>
<accession>A0ACB7TL15</accession>
<dbReference type="EMBL" id="CM023481">
    <property type="protein sequence ID" value="KAH6947750.1"/>
    <property type="molecule type" value="Genomic_DNA"/>
</dbReference>
<sequence>MLHRRQRTSRWNGRQMKWQSGRMITQCASYADRFRSEEIDGRSLMLLNMEHLLVRLALPLGAAVKIFEGIRELHESRHQ</sequence>
<dbReference type="Proteomes" id="UP000821845">
    <property type="component" value="Chromosome 1"/>
</dbReference>
<evidence type="ECO:0000313" key="1">
    <source>
        <dbReference type="EMBL" id="KAH6947750.1"/>
    </source>
</evidence>